<accession>A0A2D1KML4</accession>
<reference evidence="1 2" key="1">
    <citation type="submission" date="2016-10" db="EMBL/GenBank/DDBJ databases">
        <title>The whole genome sequencing and assembly of L. cotyniformis subsp. torquens DSM 20004 strain.</title>
        <authorList>
            <person name="Park M.-K."/>
            <person name="Lee Y.-J."/>
            <person name="Yi H."/>
            <person name="Bahn Y.-S."/>
            <person name="Kim J.F."/>
            <person name="Lee D.-W."/>
        </authorList>
    </citation>
    <scope>NUCLEOTIDE SEQUENCE [LARGE SCALE GENOMIC DNA]</scope>
    <source>
        <strain evidence="1 2">DSM 20004</strain>
    </source>
</reference>
<dbReference type="EMBL" id="CP017697">
    <property type="protein sequence ID" value="ATO43380.1"/>
    <property type="molecule type" value="Genomic_DNA"/>
</dbReference>
<evidence type="ECO:0000313" key="2">
    <source>
        <dbReference type="Proteomes" id="UP000223559"/>
    </source>
</evidence>
<dbReference type="KEGG" id="lcy:LC20004_05425"/>
<dbReference type="Proteomes" id="UP000223559">
    <property type="component" value="Chromosome"/>
</dbReference>
<proteinExistence type="predicted"/>
<evidence type="ECO:0000313" key="1">
    <source>
        <dbReference type="EMBL" id="ATO43380.1"/>
    </source>
</evidence>
<dbReference type="SUPFAM" id="SSF47413">
    <property type="entry name" value="lambda repressor-like DNA-binding domains"/>
    <property type="match status" value="1"/>
</dbReference>
<gene>
    <name evidence="1" type="ORF">LC20004_05425</name>
</gene>
<protein>
    <submittedName>
        <fullName evidence="1">Pathogenicity island protein</fullName>
    </submittedName>
</protein>
<keyword evidence="2" id="KW-1185">Reference proteome</keyword>
<dbReference type="GO" id="GO:0003677">
    <property type="term" value="F:DNA binding"/>
    <property type="evidence" value="ECO:0007669"/>
    <property type="project" value="InterPro"/>
</dbReference>
<sequence length="80" mass="9523">MLEVANKKSLKDAFLKPRINLRRTRRAEELSTQFMANLIGLKDRRQYELKENGKASFHDYEMLIIARRLGKSVKFLFYSE</sequence>
<organism evidence="1 2">
    <name type="scientific">Loigolactobacillus coryniformis subsp. torquens DSM 20004 = KCTC 3535</name>
    <dbReference type="NCBI Taxonomy" id="1423822"/>
    <lineage>
        <taxon>Bacteria</taxon>
        <taxon>Bacillati</taxon>
        <taxon>Bacillota</taxon>
        <taxon>Bacilli</taxon>
        <taxon>Lactobacillales</taxon>
        <taxon>Lactobacillaceae</taxon>
        <taxon>Loigolactobacillus</taxon>
    </lineage>
</organism>
<name>A0A2D1KML4_9LACO</name>
<dbReference type="OrthoDB" id="2321614at2"/>
<dbReference type="RefSeq" id="WP_010013005.1">
    <property type="nucleotide sequence ID" value="NZ_AEOS01000102.1"/>
</dbReference>
<dbReference type="AlphaFoldDB" id="A0A2D1KML4"/>
<dbReference type="InterPro" id="IPR010982">
    <property type="entry name" value="Lambda_DNA-bd_dom_sf"/>
</dbReference>